<comment type="caution">
    <text evidence="3">The sequence shown here is derived from an EMBL/GenBank/DDBJ whole genome shotgun (WGS) entry which is preliminary data.</text>
</comment>
<protein>
    <submittedName>
        <fullName evidence="3">Peptidoglycan domain protein</fullName>
    </submittedName>
</protein>
<dbReference type="AlphaFoldDB" id="A0A929WWY8"/>
<reference evidence="3" key="1">
    <citation type="submission" date="2020-04" db="EMBL/GenBank/DDBJ databases">
        <title>Deep metagenomics examines the oral microbiome during advanced dental caries in children, revealing novel taxa and co-occurrences with host molecules.</title>
        <authorList>
            <person name="Baker J.L."/>
            <person name="Morton J.T."/>
            <person name="Dinis M."/>
            <person name="Alvarez R."/>
            <person name="Tran N.C."/>
            <person name="Knight R."/>
            <person name="Edlund A."/>
        </authorList>
    </citation>
    <scope>NUCLEOTIDE SEQUENCE</scope>
    <source>
        <strain evidence="3">JCVI_34_bin.1</strain>
    </source>
</reference>
<sequence>MAEFALFAPRLLKWERGFSFDAADSGGATKDGVTLRTFAAYCRKKHWPEPGIDQLLALTALQWTEIMRDYWDRCRADQWRDQRLADFVVDWYINAGRPAIRALQWAAHVQADGIVGSKTLRAVNKAPSVKLLQTLLVARKAFYINLVRRRPDQRRFLRGWLNRTEDMARGVRKEEA</sequence>
<dbReference type="EMBL" id="JABZGR010000001">
    <property type="protein sequence ID" value="MBF0969550.1"/>
    <property type="molecule type" value="Genomic_DNA"/>
</dbReference>
<dbReference type="Proteomes" id="UP000704068">
    <property type="component" value="Unassembled WGS sequence"/>
</dbReference>
<dbReference type="InterPro" id="IPR023346">
    <property type="entry name" value="Lysozyme-like_dom_sf"/>
</dbReference>
<dbReference type="Pfam" id="PF05838">
    <property type="entry name" value="Glyco_hydro_108"/>
    <property type="match status" value="1"/>
</dbReference>
<dbReference type="Gene3D" id="1.20.141.10">
    <property type="entry name" value="Chitosanase, subunit A, domain 1"/>
    <property type="match status" value="1"/>
</dbReference>
<accession>A0A929WWY8</accession>
<evidence type="ECO:0000259" key="1">
    <source>
        <dbReference type="Pfam" id="PF05838"/>
    </source>
</evidence>
<proteinExistence type="predicted"/>
<dbReference type="InterPro" id="IPR018537">
    <property type="entry name" value="Peptidoglycan-bd_3"/>
</dbReference>
<dbReference type="SUPFAM" id="SSF53955">
    <property type="entry name" value="Lysozyme-like"/>
    <property type="match status" value="1"/>
</dbReference>
<name>A0A929WWY8_9BACT</name>
<dbReference type="InterPro" id="IPR008565">
    <property type="entry name" value="TtsA-like_GH18_dom"/>
</dbReference>
<evidence type="ECO:0000259" key="2">
    <source>
        <dbReference type="Pfam" id="PF09374"/>
    </source>
</evidence>
<feature type="domain" description="Peptidoglycan binding" evidence="2">
    <location>
        <begin position="101"/>
        <end position="164"/>
    </location>
</feature>
<gene>
    <name evidence="3" type="ORF">HXK21_00700</name>
</gene>
<dbReference type="Pfam" id="PF09374">
    <property type="entry name" value="PG_binding_3"/>
    <property type="match status" value="1"/>
</dbReference>
<organism evidence="3 4">
    <name type="scientific">Alloprevotella tannerae</name>
    <dbReference type="NCBI Taxonomy" id="76122"/>
    <lineage>
        <taxon>Bacteria</taxon>
        <taxon>Pseudomonadati</taxon>
        <taxon>Bacteroidota</taxon>
        <taxon>Bacteroidia</taxon>
        <taxon>Bacteroidales</taxon>
        <taxon>Prevotellaceae</taxon>
        <taxon>Alloprevotella</taxon>
    </lineage>
</organism>
<feature type="domain" description="TtsA-like Glycoside hydrolase family 108" evidence="1">
    <location>
        <begin position="10"/>
        <end position="96"/>
    </location>
</feature>
<evidence type="ECO:0000313" key="3">
    <source>
        <dbReference type="EMBL" id="MBF0969550.1"/>
    </source>
</evidence>
<dbReference type="RefSeq" id="WP_303762539.1">
    <property type="nucleotide sequence ID" value="NZ_CAUPQF010000012.1"/>
</dbReference>
<evidence type="ECO:0000313" key="4">
    <source>
        <dbReference type="Proteomes" id="UP000704068"/>
    </source>
</evidence>